<evidence type="ECO:0000313" key="5">
    <source>
        <dbReference type="EMBL" id="KGT95497.1"/>
    </source>
</evidence>
<keyword evidence="1 2" id="KW-0732">Signal</keyword>
<comment type="caution">
    <text evidence="5">The sequence shown here is derived from an EMBL/GenBank/DDBJ whole genome shotgun (WGS) entry which is preliminary data.</text>
</comment>
<dbReference type="InterPro" id="IPR025543">
    <property type="entry name" value="Dodecin-like"/>
</dbReference>
<dbReference type="AlphaFoldDB" id="A0A0A3Z8X7"/>
<organism evidence="5 6">
    <name type="scientific">Erwinia typographi</name>
    <dbReference type="NCBI Taxonomy" id="371042"/>
    <lineage>
        <taxon>Bacteria</taxon>
        <taxon>Pseudomonadati</taxon>
        <taxon>Pseudomonadota</taxon>
        <taxon>Gammaproteobacteria</taxon>
        <taxon>Enterobacterales</taxon>
        <taxon>Erwiniaceae</taxon>
        <taxon>Erwinia</taxon>
    </lineage>
</organism>
<dbReference type="Pfam" id="PF07338">
    <property type="entry name" value="YdgH_BhsA-like"/>
    <property type="match status" value="1"/>
</dbReference>
<dbReference type="EMBL" id="JRUQ01000014">
    <property type="protein sequence ID" value="KGT95497.1"/>
    <property type="molecule type" value="Genomic_DNA"/>
</dbReference>
<protein>
    <recommendedName>
        <fullName evidence="3">YdgH/BhsA/McbA-like domain-containing protein</fullName>
    </recommendedName>
</protein>
<dbReference type="OrthoDB" id="6519878at2"/>
<dbReference type="InterPro" id="IPR010854">
    <property type="entry name" value="YdgH/BhsA/McbA-like_dom"/>
</dbReference>
<dbReference type="EMBL" id="JRUQ01000060">
    <property type="protein sequence ID" value="KGT88763.1"/>
    <property type="molecule type" value="Genomic_DNA"/>
</dbReference>
<evidence type="ECO:0000259" key="3">
    <source>
        <dbReference type="Pfam" id="PF07338"/>
    </source>
</evidence>
<dbReference type="InterPro" id="IPR036275">
    <property type="entry name" value="YdgH-like_sf"/>
</dbReference>
<dbReference type="SUPFAM" id="SSF159871">
    <property type="entry name" value="YdgH-like"/>
    <property type="match status" value="1"/>
</dbReference>
<sequence>MKKITAALALSLLLSGSALAVDVVSDANLAGYTIKDRISIFGVRGGKSHAVNALKAEAGKKNGEYIYITSLSQAGDSSHWRGTALVLERDAE</sequence>
<evidence type="ECO:0000256" key="1">
    <source>
        <dbReference type="ARBA" id="ARBA00022729"/>
    </source>
</evidence>
<evidence type="ECO:0000313" key="6">
    <source>
        <dbReference type="Proteomes" id="UP000030351"/>
    </source>
</evidence>
<feature type="domain" description="YdgH/BhsA/McbA-like" evidence="3">
    <location>
        <begin position="36"/>
        <end position="85"/>
    </location>
</feature>
<dbReference type="RefSeq" id="WP_034888296.1">
    <property type="nucleotide sequence ID" value="NZ_JRUQ01000014.1"/>
</dbReference>
<feature type="signal peptide" evidence="2">
    <location>
        <begin position="1"/>
        <end position="20"/>
    </location>
</feature>
<dbReference type="Gene3D" id="3.30.1660.10">
    <property type="entry name" value="Flavin-binding protein dodecin"/>
    <property type="match status" value="1"/>
</dbReference>
<keyword evidence="6" id="KW-1185">Reference proteome</keyword>
<gene>
    <name evidence="5" type="ORF">NG99_03010</name>
    <name evidence="4" type="ORF">NG99_21100</name>
</gene>
<dbReference type="Proteomes" id="UP000030351">
    <property type="component" value="Unassembled WGS sequence"/>
</dbReference>
<evidence type="ECO:0000256" key="2">
    <source>
        <dbReference type="SAM" id="SignalP"/>
    </source>
</evidence>
<name>A0A0A3Z8X7_9GAMM</name>
<feature type="chain" id="PRO_5015032693" description="YdgH/BhsA/McbA-like domain-containing protein" evidence="2">
    <location>
        <begin position="21"/>
        <end position="92"/>
    </location>
</feature>
<reference evidence="5 6" key="1">
    <citation type="submission" date="2014-10" db="EMBL/GenBank/DDBJ databases">
        <title>Genome sequence of Erwinia typographi M043b.</title>
        <authorList>
            <person name="Chan K.-G."/>
            <person name="Tan W.-S."/>
        </authorList>
    </citation>
    <scope>NUCLEOTIDE SEQUENCE [LARGE SCALE GENOMIC DNA]</scope>
    <source>
        <strain evidence="5 6">M043b</strain>
    </source>
</reference>
<dbReference type="STRING" id="371042.NG99_03010"/>
<accession>A0A0A3Z8X7</accession>
<evidence type="ECO:0000313" key="4">
    <source>
        <dbReference type="EMBL" id="KGT88763.1"/>
    </source>
</evidence>
<proteinExistence type="predicted"/>